<dbReference type="InterPro" id="IPR016194">
    <property type="entry name" value="SPOC-like_C_dom_sf"/>
</dbReference>
<dbReference type="Pfam" id="PF02735">
    <property type="entry name" value="Ku"/>
    <property type="match status" value="1"/>
</dbReference>
<dbReference type="RefSeq" id="WP_193123158.1">
    <property type="nucleotide sequence ID" value="NZ_JADBGI010000015.1"/>
</dbReference>
<evidence type="ECO:0000313" key="7">
    <source>
        <dbReference type="Proteomes" id="UP000806528"/>
    </source>
</evidence>
<comment type="caution">
    <text evidence="6">The sequence shown here is derived from an EMBL/GenBank/DDBJ whole genome shotgun (WGS) entry which is preliminary data.</text>
</comment>
<evidence type="ECO:0000256" key="1">
    <source>
        <dbReference type="ARBA" id="ARBA00023125"/>
    </source>
</evidence>
<evidence type="ECO:0000256" key="2">
    <source>
        <dbReference type="ARBA" id="ARBA00023172"/>
    </source>
</evidence>
<dbReference type="SUPFAM" id="SSF100939">
    <property type="entry name" value="SPOC domain-like"/>
    <property type="match status" value="1"/>
</dbReference>
<reference evidence="6 7" key="1">
    <citation type="submission" date="2020-09" db="EMBL/GenBank/DDBJ databases">
        <title>Diversity and distribution of actinomycetes associated with coral in the coast of Hainan.</title>
        <authorList>
            <person name="Li F."/>
        </authorList>
    </citation>
    <scope>NUCLEOTIDE SEQUENCE [LARGE SCALE GENOMIC DNA]</scope>
    <source>
        <strain evidence="6 7">HNM0947</strain>
    </source>
</reference>
<feature type="domain" description="Ku" evidence="5">
    <location>
        <begin position="53"/>
        <end position="183"/>
    </location>
</feature>
<keyword evidence="7" id="KW-1185">Reference proteome</keyword>
<protein>
    <recommendedName>
        <fullName evidence="3">Non-homologous end joining protein Ku</fullName>
    </recommendedName>
</protein>
<dbReference type="Gene3D" id="2.40.290.10">
    <property type="match status" value="1"/>
</dbReference>
<evidence type="ECO:0000259" key="5">
    <source>
        <dbReference type="SMART" id="SM00559"/>
    </source>
</evidence>
<dbReference type="PANTHER" id="PTHR41251:SF1">
    <property type="entry name" value="NON-HOMOLOGOUS END JOINING PROTEIN KU"/>
    <property type="match status" value="1"/>
</dbReference>
<evidence type="ECO:0000313" key="6">
    <source>
        <dbReference type="EMBL" id="MBE3000563.1"/>
    </source>
</evidence>
<dbReference type="Proteomes" id="UP000806528">
    <property type="component" value="Unassembled WGS sequence"/>
</dbReference>
<keyword evidence="3" id="KW-0234">DNA repair</keyword>
<dbReference type="PANTHER" id="PTHR41251">
    <property type="entry name" value="NON-HOMOLOGOUS END JOINING PROTEIN KU"/>
    <property type="match status" value="1"/>
</dbReference>
<comment type="function">
    <text evidence="3">With LigD forms a non-homologous end joining (NHEJ) DNA repair enzyme, which repairs dsDNA breaks with reduced fidelity. Binds linear dsDNA with 5'- and 3'- overhangs but not closed circular dsDNA nor ssDNA. Recruits and stimulates the ligase activity of LigD.</text>
</comment>
<name>A0ABR9P9P7_9ACTN</name>
<dbReference type="EMBL" id="JADBGI010000015">
    <property type="protein sequence ID" value="MBE3000563.1"/>
    <property type="molecule type" value="Genomic_DNA"/>
</dbReference>
<dbReference type="PIRSF" id="PIRSF006493">
    <property type="entry name" value="Prok_Ku"/>
    <property type="match status" value="1"/>
</dbReference>
<accession>A0ABR9P9P7</accession>
<dbReference type="CDD" id="cd00789">
    <property type="entry name" value="KU_like"/>
    <property type="match status" value="1"/>
</dbReference>
<dbReference type="InterPro" id="IPR009187">
    <property type="entry name" value="Prok_Ku"/>
</dbReference>
<keyword evidence="1 3" id="KW-0238">DNA-binding</keyword>
<comment type="subunit">
    <text evidence="3">Homodimer. Interacts with LigD.</text>
</comment>
<gene>
    <name evidence="3" type="primary">ku</name>
    <name evidence="6" type="ORF">IDM40_17905</name>
</gene>
<feature type="region of interest" description="Disordered" evidence="4">
    <location>
        <begin position="255"/>
        <end position="329"/>
    </location>
</feature>
<comment type="similarity">
    <text evidence="3">Belongs to the prokaryotic Ku family.</text>
</comment>
<dbReference type="NCBIfam" id="TIGR02772">
    <property type="entry name" value="Ku_bact"/>
    <property type="match status" value="1"/>
</dbReference>
<evidence type="ECO:0000256" key="4">
    <source>
        <dbReference type="SAM" id="MobiDB-lite"/>
    </source>
</evidence>
<keyword evidence="2 3" id="KW-0233">DNA recombination</keyword>
<feature type="compositionally biased region" description="Basic and acidic residues" evidence="4">
    <location>
        <begin position="297"/>
        <end position="321"/>
    </location>
</feature>
<dbReference type="InterPro" id="IPR006164">
    <property type="entry name" value="DNA_bd_Ku70/Ku80"/>
</dbReference>
<proteinExistence type="inferred from homology"/>
<keyword evidence="3" id="KW-0227">DNA damage</keyword>
<dbReference type="SMART" id="SM00559">
    <property type="entry name" value="Ku78"/>
    <property type="match status" value="1"/>
</dbReference>
<feature type="compositionally biased region" description="Basic residues" evidence="4">
    <location>
        <begin position="259"/>
        <end position="269"/>
    </location>
</feature>
<sequence length="329" mass="36654">MANPVWTGTLSFGLVSMGARLYSARERHGPTTHQFVKGTSDRVRYKRVNESTGEPVSQDDIVKGAQYGSDRDSYVVLEPEELERIQPVRSKTLEVEGFVETASIDPLWYASTYYVGPDKGAAKPYRLLCRALTESGRAGLGRMVMRGREHLVLITPQQGVLTASTLYWPDEIREPEDVMRPPSGEVEDKDLELAEQLIEAMAADWEPDQYTDEYERRLEELIEAKAKGSTISYEPEEPEEQGKVVALDDALRRSLQERRGKKGGRKTGGARRAPAPRRSQEQASAEKSAPEQRNAPTKKELMARAKELGVEGRSKMSRDELAAAVDSAG</sequence>
<evidence type="ECO:0000256" key="3">
    <source>
        <dbReference type="HAMAP-Rule" id="MF_01875"/>
    </source>
</evidence>
<organism evidence="6 7">
    <name type="scientific">Nocardiopsis coralli</name>
    <dbReference type="NCBI Taxonomy" id="2772213"/>
    <lineage>
        <taxon>Bacteria</taxon>
        <taxon>Bacillati</taxon>
        <taxon>Actinomycetota</taxon>
        <taxon>Actinomycetes</taxon>
        <taxon>Streptosporangiales</taxon>
        <taxon>Nocardiopsidaceae</taxon>
        <taxon>Nocardiopsis</taxon>
    </lineage>
</organism>
<dbReference type="HAMAP" id="MF_01875">
    <property type="entry name" value="Prokaryotic_Ku"/>
    <property type="match status" value="1"/>
</dbReference>